<evidence type="ECO:0000313" key="2">
    <source>
        <dbReference type="Proteomes" id="UP001195483"/>
    </source>
</evidence>
<dbReference type="Proteomes" id="UP001195483">
    <property type="component" value="Unassembled WGS sequence"/>
</dbReference>
<comment type="caution">
    <text evidence="1">The sequence shown here is derived from an EMBL/GenBank/DDBJ whole genome shotgun (WGS) entry which is preliminary data.</text>
</comment>
<reference evidence="1" key="1">
    <citation type="journal article" date="2021" name="Genome Biol. Evol.">
        <title>A High-Quality Reference Genome for a Parasitic Bivalve with Doubly Uniparental Inheritance (Bivalvia: Unionida).</title>
        <authorList>
            <person name="Smith C.H."/>
        </authorList>
    </citation>
    <scope>NUCLEOTIDE SEQUENCE</scope>
    <source>
        <strain evidence="1">CHS0354</strain>
    </source>
</reference>
<dbReference type="AlphaFoldDB" id="A0AAE0W6X6"/>
<protein>
    <submittedName>
        <fullName evidence="1">Uncharacterized protein</fullName>
    </submittedName>
</protein>
<reference evidence="1" key="2">
    <citation type="journal article" date="2021" name="Genome Biol. Evol.">
        <title>Developing a high-quality reference genome for a parasitic bivalve with doubly uniparental inheritance (Bivalvia: Unionida).</title>
        <authorList>
            <person name="Smith C.H."/>
        </authorList>
    </citation>
    <scope>NUCLEOTIDE SEQUENCE</scope>
    <source>
        <strain evidence="1">CHS0354</strain>
        <tissue evidence="1">Mantle</tissue>
    </source>
</reference>
<name>A0AAE0W6X6_9BIVA</name>
<keyword evidence="2" id="KW-1185">Reference proteome</keyword>
<organism evidence="1 2">
    <name type="scientific">Potamilus streckersoni</name>
    <dbReference type="NCBI Taxonomy" id="2493646"/>
    <lineage>
        <taxon>Eukaryota</taxon>
        <taxon>Metazoa</taxon>
        <taxon>Spiralia</taxon>
        <taxon>Lophotrochozoa</taxon>
        <taxon>Mollusca</taxon>
        <taxon>Bivalvia</taxon>
        <taxon>Autobranchia</taxon>
        <taxon>Heteroconchia</taxon>
        <taxon>Palaeoheterodonta</taxon>
        <taxon>Unionida</taxon>
        <taxon>Unionoidea</taxon>
        <taxon>Unionidae</taxon>
        <taxon>Ambleminae</taxon>
        <taxon>Lampsilini</taxon>
        <taxon>Potamilus</taxon>
    </lineage>
</organism>
<accession>A0AAE0W6X6</accession>
<gene>
    <name evidence="1" type="ORF">CHS0354_024980</name>
</gene>
<proteinExistence type="predicted"/>
<reference evidence="1" key="3">
    <citation type="submission" date="2023-05" db="EMBL/GenBank/DDBJ databases">
        <authorList>
            <person name="Smith C.H."/>
        </authorList>
    </citation>
    <scope>NUCLEOTIDE SEQUENCE</scope>
    <source>
        <strain evidence="1">CHS0354</strain>
        <tissue evidence="1">Mantle</tissue>
    </source>
</reference>
<dbReference type="EMBL" id="JAEAOA010001484">
    <property type="protein sequence ID" value="KAK3602657.1"/>
    <property type="molecule type" value="Genomic_DNA"/>
</dbReference>
<sequence length="75" mass="8226">MSVFMSGQALKVSIDITKTFDTESRDSLVQVIGTFGTTEQAINAIKTLQIGMHPLPTAACSPKNVHQEMMLKQRC</sequence>
<evidence type="ECO:0000313" key="1">
    <source>
        <dbReference type="EMBL" id="KAK3602657.1"/>
    </source>
</evidence>